<proteinExistence type="predicted"/>
<dbReference type="EMBL" id="JAGIYZ010000011">
    <property type="protein sequence ID" value="MBP0464861.1"/>
    <property type="molecule type" value="Genomic_DNA"/>
</dbReference>
<comment type="caution">
    <text evidence="3">The sequence shown here is derived from an EMBL/GenBank/DDBJ whole genome shotgun (WGS) entry which is preliminary data.</text>
</comment>
<keyword evidence="4" id="KW-1185">Reference proteome</keyword>
<feature type="chain" id="PRO_5045481477" evidence="2">
    <location>
        <begin position="21"/>
        <end position="186"/>
    </location>
</feature>
<sequence>MRRAAPILLLLLALAAPAGAEEAPRVPLRAGSHADHGRIVFDWPSQVGYRVEEQDGRAVIRFAAPARLDLAAARRPPRNMLAVEQEEDAVVLRLAPGARLRHFRLGNRIVVDALDARAEGEAAPAAAPAERNAARRDAARPRAAEANETPAAPPPAAAAAATPAAPRPAEGGGDAHRGHAARGPPR</sequence>
<evidence type="ECO:0000313" key="3">
    <source>
        <dbReference type="EMBL" id="MBP0464861.1"/>
    </source>
</evidence>
<feature type="compositionally biased region" description="Low complexity" evidence="1">
    <location>
        <begin position="157"/>
        <end position="169"/>
    </location>
</feature>
<reference evidence="3 4" key="1">
    <citation type="submission" date="2021-03" db="EMBL/GenBank/DDBJ databases">
        <authorList>
            <person name="So Y."/>
        </authorList>
    </citation>
    <scope>NUCLEOTIDE SEQUENCE [LARGE SCALE GENOMIC DNA]</scope>
    <source>
        <strain evidence="3 4">PWR1</strain>
    </source>
</reference>
<dbReference type="Proteomes" id="UP000680815">
    <property type="component" value="Unassembled WGS sequence"/>
</dbReference>
<keyword evidence="2" id="KW-0732">Signal</keyword>
<feature type="signal peptide" evidence="2">
    <location>
        <begin position="1"/>
        <end position="20"/>
    </location>
</feature>
<feature type="compositionally biased region" description="Low complexity" evidence="1">
    <location>
        <begin position="121"/>
        <end position="131"/>
    </location>
</feature>
<feature type="compositionally biased region" description="Basic and acidic residues" evidence="1">
    <location>
        <begin position="132"/>
        <end position="145"/>
    </location>
</feature>
<gene>
    <name evidence="3" type="ORF">J5Y09_13145</name>
</gene>
<accession>A0ABS4AVR4</accession>
<evidence type="ECO:0000256" key="1">
    <source>
        <dbReference type="SAM" id="MobiDB-lite"/>
    </source>
</evidence>
<feature type="region of interest" description="Disordered" evidence="1">
    <location>
        <begin position="120"/>
        <end position="186"/>
    </location>
</feature>
<evidence type="ECO:0000313" key="4">
    <source>
        <dbReference type="Proteomes" id="UP000680815"/>
    </source>
</evidence>
<feature type="non-terminal residue" evidence="3">
    <location>
        <position position="186"/>
    </location>
</feature>
<name>A0ABS4AVR4_9PROT</name>
<evidence type="ECO:0000256" key="2">
    <source>
        <dbReference type="SAM" id="SignalP"/>
    </source>
</evidence>
<protein>
    <submittedName>
        <fullName evidence="3">Uncharacterized protein</fullName>
    </submittedName>
</protein>
<dbReference type="RefSeq" id="WP_432761237.1">
    <property type="nucleotide sequence ID" value="NZ_JAGIYZ010000011.1"/>
</dbReference>
<organism evidence="3 4">
    <name type="scientific">Roseomonas nitratireducens</name>
    <dbReference type="NCBI Taxonomy" id="2820810"/>
    <lineage>
        <taxon>Bacteria</taxon>
        <taxon>Pseudomonadati</taxon>
        <taxon>Pseudomonadota</taxon>
        <taxon>Alphaproteobacteria</taxon>
        <taxon>Acetobacterales</taxon>
        <taxon>Roseomonadaceae</taxon>
        <taxon>Roseomonas</taxon>
    </lineage>
</organism>